<sequence length="910" mass="100227">MRRLLSASASASSRGLSSASSPRTALALRPTRMSSSSSSPSSPRALSLTAARRLHATAQQLKPMDALASTATSFPTTHDPIPAAEVRNTPYFLDNKFVESKTDRFIDLHDPATNSLVTRVPQMTTAEMRAVVESSQRAFQAWKNTTVLFRQQIMFRYQSNEYGNGVAIFTKSGATAETFRKNIEAGQVGINVPIPVPLPMFSFTGNKKSIAGGGANTFYGRPGINFYTQLKTVTALWQSADAVAKKAAVHMPTLQKLSVVYLPYTIFTTIITTHLTPSQTILCRRLSRAFLAALTRSDLCISLILTHFPRSLEGRRLRAYLKSNNLDALEGGDWAAVFARLARRYFHLGNALPWKVEKVKVLKDEDGEGVLRGVAPWNRHLSLNGKTAAFHFWDPVWTVAPVEGLLVYPAPLREEDYDASCVNGGGEGGGGVRYRARDLQTGKEVDVPFDLRGKIVRRVRVSHGVLVFEWCEQKEELLSHDETTGRVYRHYATVYSVRRRGAWDGVIPQRGGGDGSSSEMPWPAAYTWEFELRCEFAIHPVGFALDHQDRFFSTHNATHYAVYTWQPRSPASGSQENGGGGPLESLTIWEFFNPPTSDTTTTPEPQSPRIIRTMSTLDLHHSAIRQGTAPALRAMALDDCTWDHSTSSPCGHLFITEEEHRWSAGPQSSSNPPRLHRVKTTGIPLVGEGPRWVDDCGGGGGVNLRFCWRGRWRRAMTEEAEDGVMLPHDDDGSGGGEEEDHVSSAERAWSRSQTWPGRAPCWRHDDFPYVTLSEVFDAAAGVRVIARDCFMLETLSVHIRPRIRVQGVGPDGEKVVSRRVSSGTATTTLASTTTTNHEPFSQQQTQIAAAGKNTAAGGKTSTTTTEGPDGHEVQFADALWSEMMGKGFICGDERWLVGEDTKGDVTILVF</sequence>
<feature type="region of interest" description="Disordered" evidence="2">
    <location>
        <begin position="720"/>
        <end position="755"/>
    </location>
</feature>
<dbReference type="InterPro" id="IPR015590">
    <property type="entry name" value="Aldehyde_DH_dom"/>
</dbReference>
<dbReference type="PANTHER" id="PTHR43866">
    <property type="entry name" value="MALONATE-SEMIALDEHYDE DEHYDROGENASE"/>
    <property type="match status" value="1"/>
</dbReference>
<dbReference type="EMBL" id="KZ679128">
    <property type="protein sequence ID" value="PTB79517.1"/>
    <property type="molecule type" value="Genomic_DNA"/>
</dbReference>
<feature type="domain" description="Aldehyde dehydrogenase" evidence="3">
    <location>
        <begin position="97"/>
        <end position="158"/>
    </location>
</feature>
<accession>A0A2T4CD57</accession>
<dbReference type="Proteomes" id="UP000240760">
    <property type="component" value="Unassembled WGS sequence"/>
</dbReference>
<evidence type="ECO:0000256" key="2">
    <source>
        <dbReference type="SAM" id="MobiDB-lite"/>
    </source>
</evidence>
<dbReference type="Gene3D" id="3.40.605.10">
    <property type="entry name" value="Aldehyde Dehydrogenase, Chain A, domain 1"/>
    <property type="match status" value="2"/>
</dbReference>
<feature type="region of interest" description="Disordered" evidence="2">
    <location>
        <begin position="1"/>
        <end position="47"/>
    </location>
</feature>
<feature type="domain" description="Aldehyde dehydrogenase" evidence="3">
    <location>
        <begin position="159"/>
        <end position="233"/>
    </location>
</feature>
<proteinExistence type="inferred from homology"/>
<dbReference type="InterPro" id="IPR016163">
    <property type="entry name" value="Ald_DH_C"/>
</dbReference>
<dbReference type="AlphaFoldDB" id="A0A2T4CD57"/>
<evidence type="ECO:0000259" key="3">
    <source>
        <dbReference type="Pfam" id="PF00171"/>
    </source>
</evidence>
<evidence type="ECO:0000313" key="5">
    <source>
        <dbReference type="Proteomes" id="UP000240760"/>
    </source>
</evidence>
<dbReference type="STRING" id="983965.A0A2T4CD57"/>
<name>A0A2T4CD57_TRILO</name>
<organism evidence="4 5">
    <name type="scientific">Trichoderma longibrachiatum ATCC 18648</name>
    <dbReference type="NCBI Taxonomy" id="983965"/>
    <lineage>
        <taxon>Eukaryota</taxon>
        <taxon>Fungi</taxon>
        <taxon>Dikarya</taxon>
        <taxon>Ascomycota</taxon>
        <taxon>Pezizomycotina</taxon>
        <taxon>Sordariomycetes</taxon>
        <taxon>Hypocreomycetidae</taxon>
        <taxon>Hypocreales</taxon>
        <taxon>Hypocreaceae</taxon>
        <taxon>Trichoderma</taxon>
    </lineage>
</organism>
<feature type="region of interest" description="Disordered" evidence="2">
    <location>
        <begin position="850"/>
        <end position="871"/>
    </location>
</feature>
<dbReference type="Pfam" id="PF00171">
    <property type="entry name" value="Aldedh"/>
    <property type="match status" value="2"/>
</dbReference>
<keyword evidence="5" id="KW-1185">Reference proteome</keyword>
<dbReference type="PANTHER" id="PTHR43866:SF3">
    <property type="entry name" value="METHYLMALONATE-SEMIALDEHYDE DEHYDROGENASE [ACYLATING], MITOCHONDRIAL"/>
    <property type="match status" value="1"/>
</dbReference>
<dbReference type="GO" id="GO:0005739">
    <property type="term" value="C:mitochondrion"/>
    <property type="evidence" value="ECO:0007669"/>
    <property type="project" value="TreeGrafter"/>
</dbReference>
<protein>
    <recommendedName>
        <fullName evidence="3">Aldehyde dehydrogenase domain-containing protein</fullName>
    </recommendedName>
</protein>
<dbReference type="InterPro" id="IPR016162">
    <property type="entry name" value="Ald_DH_N"/>
</dbReference>
<dbReference type="GO" id="GO:0006210">
    <property type="term" value="P:thymine catabolic process"/>
    <property type="evidence" value="ECO:0007669"/>
    <property type="project" value="TreeGrafter"/>
</dbReference>
<dbReference type="GO" id="GO:0006574">
    <property type="term" value="P:L-valine catabolic process"/>
    <property type="evidence" value="ECO:0007669"/>
    <property type="project" value="TreeGrafter"/>
</dbReference>
<dbReference type="InterPro" id="IPR010061">
    <property type="entry name" value="MeMal-semiAld_DH"/>
</dbReference>
<feature type="compositionally biased region" description="Low complexity" evidence="2">
    <location>
        <begin position="850"/>
        <end position="867"/>
    </location>
</feature>
<dbReference type="GO" id="GO:0004491">
    <property type="term" value="F:methylmalonate-semialdehyde dehydrogenase (acylating, NAD) activity"/>
    <property type="evidence" value="ECO:0007669"/>
    <property type="project" value="InterPro"/>
</dbReference>
<reference evidence="4 5" key="1">
    <citation type="submission" date="2016-07" db="EMBL/GenBank/DDBJ databases">
        <title>Multiple horizontal gene transfer events from other fungi enriched the ability of initially mycotrophic Trichoderma (Ascomycota) to feed on dead plant biomass.</title>
        <authorList>
            <consortium name="DOE Joint Genome Institute"/>
            <person name="Aerts A."/>
            <person name="Atanasova L."/>
            <person name="Chenthamara K."/>
            <person name="Zhang J."/>
            <person name="Grujic M."/>
            <person name="Henrissat B."/>
            <person name="Kuo A."/>
            <person name="Salamov A."/>
            <person name="Lipzen A."/>
            <person name="Labutti K."/>
            <person name="Barry K."/>
            <person name="Miao Y."/>
            <person name="Rahimi M.J."/>
            <person name="Shen Q."/>
            <person name="Grigoriev I.V."/>
            <person name="Kubicek C.P."/>
            <person name="Druzhinina I.S."/>
        </authorList>
    </citation>
    <scope>NUCLEOTIDE SEQUENCE [LARGE SCALE GENOMIC DNA]</scope>
    <source>
        <strain evidence="4 5">ATCC 18648</strain>
    </source>
</reference>
<dbReference type="SUPFAM" id="SSF53720">
    <property type="entry name" value="ALDH-like"/>
    <property type="match status" value="2"/>
</dbReference>
<comment type="similarity">
    <text evidence="1">Belongs to the aldehyde dehydrogenase family.</text>
</comment>
<evidence type="ECO:0000313" key="4">
    <source>
        <dbReference type="EMBL" id="PTB79517.1"/>
    </source>
</evidence>
<evidence type="ECO:0000256" key="1">
    <source>
        <dbReference type="ARBA" id="ARBA00009986"/>
    </source>
</evidence>
<gene>
    <name evidence="4" type="ORF">M440DRAFT_1389491</name>
</gene>
<dbReference type="Gene3D" id="3.40.309.10">
    <property type="entry name" value="Aldehyde Dehydrogenase, Chain A, domain 2"/>
    <property type="match status" value="1"/>
</dbReference>
<dbReference type="InterPro" id="IPR016161">
    <property type="entry name" value="Ald_DH/histidinol_DH"/>
</dbReference>
<dbReference type="OrthoDB" id="5334391at2759"/>